<comment type="caution">
    <text evidence="1">The sequence shown here is derived from an EMBL/GenBank/DDBJ whole genome shotgun (WGS) entry which is preliminary data.</text>
</comment>
<evidence type="ECO:0000313" key="2">
    <source>
        <dbReference type="Proteomes" id="UP000094056"/>
    </source>
</evidence>
<protein>
    <submittedName>
        <fullName evidence="1">Uncharacterized protein</fullName>
    </submittedName>
</protein>
<dbReference type="AlphaFoldDB" id="A0A1E3XA95"/>
<reference evidence="1 2" key="1">
    <citation type="submission" date="2016-07" db="EMBL/GenBank/DDBJ databases">
        <title>Draft genome of Scalindua rubra, obtained from a brine-seawater interface in the Red Sea, sheds light on salt adaptation in anammox bacteria.</title>
        <authorList>
            <person name="Speth D.R."/>
            <person name="Lagkouvardos I."/>
            <person name="Wang Y."/>
            <person name="Qian P.-Y."/>
            <person name="Dutilh B.E."/>
            <person name="Jetten M.S."/>
        </authorList>
    </citation>
    <scope>NUCLEOTIDE SEQUENCE [LARGE SCALE GENOMIC DNA]</scope>
    <source>
        <strain evidence="1">BSI-1</strain>
    </source>
</reference>
<dbReference type="Proteomes" id="UP000094056">
    <property type="component" value="Unassembled WGS sequence"/>
</dbReference>
<gene>
    <name evidence="1" type="ORF">SCARUB_02342</name>
</gene>
<name>A0A1E3XA95_9BACT</name>
<accession>A0A1E3XA95</accession>
<organism evidence="1 2">
    <name type="scientific">Candidatus Scalindua rubra</name>
    <dbReference type="NCBI Taxonomy" id="1872076"/>
    <lineage>
        <taxon>Bacteria</taxon>
        <taxon>Pseudomonadati</taxon>
        <taxon>Planctomycetota</taxon>
        <taxon>Candidatus Brocadiia</taxon>
        <taxon>Candidatus Brocadiales</taxon>
        <taxon>Candidatus Scalinduaceae</taxon>
        <taxon>Candidatus Scalindua</taxon>
    </lineage>
</organism>
<proteinExistence type="predicted"/>
<evidence type="ECO:0000313" key="1">
    <source>
        <dbReference type="EMBL" id="ODS32542.1"/>
    </source>
</evidence>
<dbReference type="EMBL" id="MAYW01000058">
    <property type="protein sequence ID" value="ODS32542.1"/>
    <property type="molecule type" value="Genomic_DNA"/>
</dbReference>
<sequence>MLFQCVLLPPSSITDKIQLCEAAGSMGIQSADLFQVGLLSA</sequence>